<dbReference type="EMBL" id="BARU01033157">
    <property type="protein sequence ID" value="GAH64227.1"/>
    <property type="molecule type" value="Genomic_DNA"/>
</dbReference>
<gene>
    <name evidence="1" type="ORF">S03H2_52205</name>
</gene>
<feature type="non-terminal residue" evidence="1">
    <location>
        <position position="1"/>
    </location>
</feature>
<comment type="caution">
    <text evidence="1">The sequence shown here is derived from an EMBL/GenBank/DDBJ whole genome shotgun (WGS) entry which is preliminary data.</text>
</comment>
<accession>X1H483</accession>
<reference evidence="1" key="1">
    <citation type="journal article" date="2014" name="Front. Microbiol.">
        <title>High frequency of phylogenetically diverse reductive dehalogenase-homologous genes in deep subseafloor sedimentary metagenomes.</title>
        <authorList>
            <person name="Kawai M."/>
            <person name="Futagami T."/>
            <person name="Toyoda A."/>
            <person name="Takaki Y."/>
            <person name="Nishi S."/>
            <person name="Hori S."/>
            <person name="Arai W."/>
            <person name="Tsubouchi T."/>
            <person name="Morono Y."/>
            <person name="Uchiyama I."/>
            <person name="Ito T."/>
            <person name="Fujiyama A."/>
            <person name="Inagaki F."/>
            <person name="Takami H."/>
        </authorList>
    </citation>
    <scope>NUCLEOTIDE SEQUENCE</scope>
    <source>
        <strain evidence="1">Expedition CK06-06</strain>
    </source>
</reference>
<name>X1H483_9ZZZZ</name>
<sequence>LREGGDVSAVGNVYILGTNSNQDNSLTVYSGTDFRIYLSDIMVDGSAPADAWDIVNGSHNPRVNSPPIWVDDFAPMSSALVENYVLNNAGSRPADRDAVDIRVVQSVRDRSGQIIDSQSDVGGWPILAENYRSLVVPDNPNGDDNGNGYTNLEEWLHDYAAQVE</sequence>
<dbReference type="AlphaFoldDB" id="X1H483"/>
<proteinExistence type="predicted"/>
<evidence type="ECO:0000313" key="1">
    <source>
        <dbReference type="EMBL" id="GAH64227.1"/>
    </source>
</evidence>
<organism evidence="1">
    <name type="scientific">marine sediment metagenome</name>
    <dbReference type="NCBI Taxonomy" id="412755"/>
    <lineage>
        <taxon>unclassified sequences</taxon>
        <taxon>metagenomes</taxon>
        <taxon>ecological metagenomes</taxon>
    </lineage>
</organism>
<protein>
    <submittedName>
        <fullName evidence="1">Uncharacterized protein</fullName>
    </submittedName>
</protein>